<reference evidence="2 3" key="1">
    <citation type="journal article" date="2022" name="Allergy">
        <title>Genome assembly and annotation of Periplaneta americana reveal a comprehensive cockroach allergen profile.</title>
        <authorList>
            <person name="Wang L."/>
            <person name="Xiong Q."/>
            <person name="Saelim N."/>
            <person name="Wang L."/>
            <person name="Nong W."/>
            <person name="Wan A.T."/>
            <person name="Shi M."/>
            <person name="Liu X."/>
            <person name="Cao Q."/>
            <person name="Hui J.H.L."/>
            <person name="Sookrung N."/>
            <person name="Leung T.F."/>
            <person name="Tungtrongchitr A."/>
            <person name="Tsui S.K.W."/>
        </authorList>
    </citation>
    <scope>NUCLEOTIDE SEQUENCE [LARGE SCALE GENOMIC DNA]</scope>
    <source>
        <strain evidence="2">PWHHKU_190912</strain>
    </source>
</reference>
<sequence length="295" mass="33605">MAGLCEGGNEPPGSLKATSTNISSRVRQRFHKSLEDQIKDKHWKDALNSTLPEWPRREAVATFMTAWLITSTAWVYYPALTACSVDVPTPWTQTTLKLVQLFHLSALWIALSEDRVWTTVSLPFYFREAWKDKMYALYIPGLVSFDGNERKLSPEDDLKLDKRILAVVCNGTKAASTQFNIPIAYACNLGRILKELSLKGKEKGGEEGKGWERKGKRKRKRKEKESRSTGSTSLVECNWGGHDPKKGRHAIEEEEEEEEEEGERKGKGSGMKGKERRKNREGEWKGREGKEKERC</sequence>
<evidence type="ECO:0000256" key="1">
    <source>
        <dbReference type="SAM" id="MobiDB-lite"/>
    </source>
</evidence>
<proteinExistence type="predicted"/>
<evidence type="ECO:0000313" key="2">
    <source>
        <dbReference type="EMBL" id="KAJ4445163.1"/>
    </source>
</evidence>
<feature type="region of interest" description="Disordered" evidence="1">
    <location>
        <begin position="1"/>
        <end position="20"/>
    </location>
</feature>
<evidence type="ECO:0000313" key="3">
    <source>
        <dbReference type="Proteomes" id="UP001148838"/>
    </source>
</evidence>
<accession>A0ABQ8TFV8</accession>
<name>A0ABQ8TFV8_PERAM</name>
<feature type="compositionally biased region" description="Basic and acidic residues" evidence="1">
    <location>
        <begin position="278"/>
        <end position="295"/>
    </location>
</feature>
<feature type="compositionally biased region" description="Acidic residues" evidence="1">
    <location>
        <begin position="252"/>
        <end position="261"/>
    </location>
</feature>
<comment type="caution">
    <text evidence="2">The sequence shown here is derived from an EMBL/GenBank/DDBJ whole genome shotgun (WGS) entry which is preliminary data.</text>
</comment>
<feature type="compositionally biased region" description="Basic and acidic residues" evidence="1">
    <location>
        <begin position="202"/>
        <end position="213"/>
    </location>
</feature>
<organism evidence="2 3">
    <name type="scientific">Periplaneta americana</name>
    <name type="common">American cockroach</name>
    <name type="synonym">Blatta americana</name>
    <dbReference type="NCBI Taxonomy" id="6978"/>
    <lineage>
        <taxon>Eukaryota</taxon>
        <taxon>Metazoa</taxon>
        <taxon>Ecdysozoa</taxon>
        <taxon>Arthropoda</taxon>
        <taxon>Hexapoda</taxon>
        <taxon>Insecta</taxon>
        <taxon>Pterygota</taxon>
        <taxon>Neoptera</taxon>
        <taxon>Polyneoptera</taxon>
        <taxon>Dictyoptera</taxon>
        <taxon>Blattodea</taxon>
        <taxon>Blattoidea</taxon>
        <taxon>Blattidae</taxon>
        <taxon>Blattinae</taxon>
        <taxon>Periplaneta</taxon>
    </lineage>
</organism>
<feature type="region of interest" description="Disordered" evidence="1">
    <location>
        <begin position="202"/>
        <end position="295"/>
    </location>
</feature>
<gene>
    <name evidence="2" type="ORF">ANN_06964</name>
</gene>
<dbReference type="EMBL" id="JAJSOF020000011">
    <property type="protein sequence ID" value="KAJ4445163.1"/>
    <property type="molecule type" value="Genomic_DNA"/>
</dbReference>
<keyword evidence="3" id="KW-1185">Reference proteome</keyword>
<protein>
    <submittedName>
        <fullName evidence="2">Uncharacterized protein</fullName>
    </submittedName>
</protein>
<dbReference type="Proteomes" id="UP001148838">
    <property type="component" value="Unassembled WGS sequence"/>
</dbReference>